<feature type="region of interest" description="Disordered" evidence="1">
    <location>
        <begin position="349"/>
        <end position="380"/>
    </location>
</feature>
<keyword evidence="2" id="KW-1133">Transmembrane helix</keyword>
<sequence>MLDIIFDSLGGWLVDFANLMFEAIMSTDFETALRSGADPQSLNSVIPYFSGFISILNVVGWIVLVMLAYSALIRIIAGPFTGSEEDPLKTVLKIALAAVLLRYRKEIFTLLLNYSDIYVFQRMKNLVSGVETVKLNWSWSGWHFINKFARFALVGSIAFAEAQAAITYVERFLSFCLYLYTFPIAAAFIVSPRTMESFQQWLVGVLTQVLMLASTYAMIFMAMSSLNTSFTGYDGTLNVLGLAVSLALFTLAKNLEKILSMYNIRTMPTADAARSFLGGIGTAAALAGSAVRMTGSAVRTGIAAGSDLRTLRANAASASSGTSLSAEARASVRGMSRKEGMSTLGARGESLRNASHSDPKNPLKVVPDSMSSERVVSRAAREDGIARTGREAGMRSISGTMLNSSLSRSDQKRYAEGYQNAWQERSAAQSRYNAWVDSRGKSGSLSSEDVSKALHLDQAIPNFAVSRGNAQYIRGKDGGDAVMISGLERRTDGTSVPKTYAIGTEELMQSAKHETVGTDRHGNERHQVSYQIGNDPEHEAFTFAETSAHAPVMKEVSDSLYAYEVHPTRFDADDPYKSFGETLNEGSSEQAEREMKAFGYGSEFSFEEHDGSGAEPPAPEHSDAPKEQAEWNEEERVRQKKEEHDAIEASLDESEASLDQPEEAVEEEFVDPDSFSMEEDADADDLNDRIDSSEQTAAAEDPKEDQPHGNA</sequence>
<proteinExistence type="predicted"/>
<keyword evidence="2" id="KW-0812">Transmembrane</keyword>
<gene>
    <name evidence="3" type="ORF">FYJ51_04795</name>
</gene>
<accession>A0A7X2TF06</accession>
<dbReference type="AlphaFoldDB" id="A0A7X2TF06"/>
<organism evidence="3 4">
    <name type="scientific">Stecheria intestinalis</name>
    <dbReference type="NCBI Taxonomy" id="2606630"/>
    <lineage>
        <taxon>Bacteria</taxon>
        <taxon>Bacillati</taxon>
        <taxon>Bacillota</taxon>
        <taxon>Erysipelotrichia</taxon>
        <taxon>Erysipelotrichales</taxon>
        <taxon>Erysipelotrichaceae</taxon>
        <taxon>Stecheria</taxon>
    </lineage>
</organism>
<feature type="transmembrane region" description="Helical" evidence="2">
    <location>
        <begin position="45"/>
        <end position="69"/>
    </location>
</feature>
<evidence type="ECO:0000313" key="4">
    <source>
        <dbReference type="Proteomes" id="UP000461880"/>
    </source>
</evidence>
<keyword evidence="4" id="KW-1185">Reference proteome</keyword>
<protein>
    <submittedName>
        <fullName evidence="3">Uncharacterized protein</fullName>
    </submittedName>
</protein>
<feature type="transmembrane region" description="Helical" evidence="2">
    <location>
        <begin position="235"/>
        <end position="252"/>
    </location>
</feature>
<evidence type="ECO:0000256" key="2">
    <source>
        <dbReference type="SAM" id="Phobius"/>
    </source>
</evidence>
<comment type="caution">
    <text evidence="3">The sequence shown here is derived from an EMBL/GenBank/DDBJ whole genome shotgun (WGS) entry which is preliminary data.</text>
</comment>
<name>A0A7X2TF06_9FIRM</name>
<feature type="compositionally biased region" description="Acidic residues" evidence="1">
    <location>
        <begin position="650"/>
        <end position="685"/>
    </location>
</feature>
<evidence type="ECO:0000256" key="1">
    <source>
        <dbReference type="SAM" id="MobiDB-lite"/>
    </source>
</evidence>
<evidence type="ECO:0000313" key="3">
    <source>
        <dbReference type="EMBL" id="MSS58219.1"/>
    </source>
</evidence>
<feature type="compositionally biased region" description="Basic and acidic residues" evidence="1">
    <location>
        <begin position="700"/>
        <end position="711"/>
    </location>
</feature>
<feature type="compositionally biased region" description="Basic and acidic residues" evidence="1">
    <location>
        <begin position="606"/>
        <end position="647"/>
    </location>
</feature>
<feature type="transmembrane region" description="Helical" evidence="2">
    <location>
        <begin position="172"/>
        <end position="190"/>
    </location>
</feature>
<keyword evidence="2" id="KW-0472">Membrane</keyword>
<feature type="transmembrane region" description="Helical" evidence="2">
    <location>
        <begin position="202"/>
        <end position="223"/>
    </location>
</feature>
<feature type="region of interest" description="Disordered" evidence="1">
    <location>
        <begin position="571"/>
        <end position="711"/>
    </location>
</feature>
<dbReference type="EMBL" id="VUMN01000008">
    <property type="protein sequence ID" value="MSS58219.1"/>
    <property type="molecule type" value="Genomic_DNA"/>
</dbReference>
<reference evidence="3 4" key="1">
    <citation type="submission" date="2019-08" db="EMBL/GenBank/DDBJ databases">
        <title>In-depth cultivation of the pig gut microbiome towards novel bacterial diversity and tailored functional studies.</title>
        <authorList>
            <person name="Wylensek D."/>
            <person name="Hitch T.C.A."/>
            <person name="Clavel T."/>
        </authorList>
    </citation>
    <scope>NUCLEOTIDE SEQUENCE [LARGE SCALE GENOMIC DNA]</scope>
    <source>
        <strain evidence="3 4">Oil+RF-744-GAM-WT-6</strain>
    </source>
</reference>
<dbReference type="Proteomes" id="UP000461880">
    <property type="component" value="Unassembled WGS sequence"/>
</dbReference>